<name>A0A7G9GPW6_9FIRM</name>
<evidence type="ECO:0000256" key="1">
    <source>
        <dbReference type="SAM" id="Phobius"/>
    </source>
</evidence>
<proteinExistence type="predicted"/>
<feature type="transmembrane region" description="Helical" evidence="1">
    <location>
        <begin position="84"/>
        <end position="104"/>
    </location>
</feature>
<dbReference type="RefSeq" id="WP_117453999.1">
    <property type="nucleotide sequence ID" value="NZ_CP060636.1"/>
</dbReference>
<protein>
    <submittedName>
        <fullName evidence="2">Uncharacterized protein</fullName>
    </submittedName>
</protein>
<evidence type="ECO:0000313" key="3">
    <source>
        <dbReference type="Proteomes" id="UP000515856"/>
    </source>
</evidence>
<gene>
    <name evidence="2" type="ORF">H9Q80_02520</name>
</gene>
<dbReference type="AlphaFoldDB" id="A0A7G9GPW6"/>
<dbReference type="KEGG" id="ehn:H9Q80_02520"/>
<keyword evidence="1" id="KW-0812">Transmembrane</keyword>
<feature type="transmembrane region" description="Helical" evidence="1">
    <location>
        <begin position="12"/>
        <end position="32"/>
    </location>
</feature>
<reference evidence="2 3" key="1">
    <citation type="submission" date="2020-08" db="EMBL/GenBank/DDBJ databases">
        <authorList>
            <person name="Liu C."/>
            <person name="Sun Q."/>
        </authorList>
    </citation>
    <scope>NUCLEOTIDE SEQUENCE [LARGE SCALE GENOMIC DNA]</scope>
    <source>
        <strain evidence="2 3">NSJ-61</strain>
    </source>
</reference>
<organism evidence="2 3">
    <name type="scientific">[Eubacterium] hominis</name>
    <dbReference type="NCBI Taxonomy" id="2764325"/>
    <lineage>
        <taxon>Bacteria</taxon>
        <taxon>Bacillati</taxon>
        <taxon>Bacillota</taxon>
        <taxon>Erysipelotrichia</taxon>
        <taxon>Erysipelotrichales</taxon>
        <taxon>Erysipelotrichaceae</taxon>
        <taxon>Amedibacillus</taxon>
    </lineage>
</organism>
<accession>A0A7G9GPW6</accession>
<dbReference type="EMBL" id="CP060636">
    <property type="protein sequence ID" value="QNM12848.1"/>
    <property type="molecule type" value="Genomic_DNA"/>
</dbReference>
<keyword evidence="1" id="KW-0472">Membrane</keyword>
<keyword evidence="3" id="KW-1185">Reference proteome</keyword>
<keyword evidence="1" id="KW-1133">Transmembrane helix</keyword>
<evidence type="ECO:0000313" key="2">
    <source>
        <dbReference type="EMBL" id="QNM12848.1"/>
    </source>
</evidence>
<sequence>MNKNMLIKILKIIVMAIIVFLVGFIGTIALIIKRSYDMTAAMVNIQEETVQTVKLFGIKVEEFRSIYNNGGYEITIVKNMMYDYLPFIVGFILLIVVIVMTIITKNLITNYNKK</sequence>
<dbReference type="Proteomes" id="UP000515856">
    <property type="component" value="Chromosome"/>
</dbReference>